<feature type="region of interest" description="Disordered" evidence="3">
    <location>
        <begin position="1"/>
        <end position="68"/>
    </location>
</feature>
<evidence type="ECO:0000256" key="1">
    <source>
        <dbReference type="ARBA" id="ARBA00022443"/>
    </source>
</evidence>
<dbReference type="RefSeq" id="XP_018189967.1">
    <property type="nucleotide sequence ID" value="XM_018330924.1"/>
</dbReference>
<feature type="region of interest" description="Disordered" evidence="3">
    <location>
        <begin position="267"/>
        <end position="294"/>
    </location>
</feature>
<dbReference type="OMA" id="RGYYMGT"/>
<dbReference type="Gene3D" id="2.30.30.40">
    <property type="entry name" value="SH3 Domains"/>
    <property type="match status" value="1"/>
</dbReference>
<dbReference type="SUPFAM" id="SSF50044">
    <property type="entry name" value="SH3-domain"/>
    <property type="match status" value="1"/>
</dbReference>
<feature type="domain" description="SH3" evidence="4">
    <location>
        <begin position="312"/>
        <end position="373"/>
    </location>
</feature>
<sequence>MTAVLSRRSSPSPPTAPESARHESAPPSHTMLPPLNTNPPPRRPSPSPVRQSPTPRARMSTFSSLSGPLYDLSRPGSHVFPAFHSSLPYALVRDFAYPSIHPLHYGPQPEELSSGQSTPIDEPYRRLSDPAPSSWDDAKGNWSTGSWGDESYPGSEQLPATSFHDGPPWSEDEDLHSPVVVSSRHRKQKSSTDHGGPRGEGHFDDDVYGLYAGTHKDGSETYYVREADEAAGGPGGEFITYPPEQSYDSSSHRMSTKRDSHFAALLPNRSYSHPDQLDDDISESDESPFMYRDDDSRYSKDYQFTIASPDEEMHGKAVALFDFTRENDNELPLVEGQVILVSYRHGQGWLVAEDPRSGESGLVPEEYVRLLRDIEGGWSSLNGDFDMEGDAMSPMDPEPQSTSPPPQKEQHIRGHVGNDGSSYQHPPTVSTFSTSSKDFNPYPPHLLGTQSGQTPPLIDRNGSHHTPAGSISAEDSGSSLDDAMNEMNFSQSPPDESGAETPTETKH</sequence>
<name>A0A165I5F6_XYLHT</name>
<dbReference type="GeneID" id="28896061"/>
<feature type="compositionally biased region" description="Low complexity" evidence="3">
    <location>
        <begin position="1"/>
        <end position="10"/>
    </location>
</feature>
<protein>
    <recommendedName>
        <fullName evidence="4">SH3 domain-containing protein</fullName>
    </recommendedName>
</protein>
<dbReference type="EMBL" id="KV407456">
    <property type="protein sequence ID" value="KZF24412.1"/>
    <property type="molecule type" value="Genomic_DNA"/>
</dbReference>
<dbReference type="InterPro" id="IPR036028">
    <property type="entry name" value="SH3-like_dom_sf"/>
</dbReference>
<evidence type="ECO:0000256" key="3">
    <source>
        <dbReference type="SAM" id="MobiDB-lite"/>
    </source>
</evidence>
<keyword evidence="6" id="KW-1185">Reference proteome</keyword>
<dbReference type="InterPro" id="IPR001452">
    <property type="entry name" value="SH3_domain"/>
</dbReference>
<accession>A0A165I5F6</accession>
<proteinExistence type="predicted"/>
<feature type="region of interest" description="Disordered" evidence="3">
    <location>
        <begin position="381"/>
        <end position="507"/>
    </location>
</feature>
<evidence type="ECO:0000256" key="2">
    <source>
        <dbReference type="PROSITE-ProRule" id="PRU00192"/>
    </source>
</evidence>
<feature type="compositionally biased region" description="Basic and acidic residues" evidence="3">
    <location>
        <begin position="190"/>
        <end position="205"/>
    </location>
</feature>
<feature type="compositionally biased region" description="Acidic residues" evidence="3">
    <location>
        <begin position="277"/>
        <end position="286"/>
    </location>
</feature>
<evidence type="ECO:0000313" key="5">
    <source>
        <dbReference type="EMBL" id="KZF24412.1"/>
    </source>
</evidence>
<organism evidence="5 6">
    <name type="scientific">Xylona heveae (strain CBS 132557 / TC161)</name>
    <dbReference type="NCBI Taxonomy" id="1328760"/>
    <lineage>
        <taxon>Eukaryota</taxon>
        <taxon>Fungi</taxon>
        <taxon>Dikarya</taxon>
        <taxon>Ascomycota</taxon>
        <taxon>Pezizomycotina</taxon>
        <taxon>Xylonomycetes</taxon>
        <taxon>Xylonales</taxon>
        <taxon>Xylonaceae</taxon>
        <taxon>Xylona</taxon>
    </lineage>
</organism>
<dbReference type="Proteomes" id="UP000076632">
    <property type="component" value="Unassembled WGS sequence"/>
</dbReference>
<evidence type="ECO:0000313" key="6">
    <source>
        <dbReference type="Proteomes" id="UP000076632"/>
    </source>
</evidence>
<dbReference type="PROSITE" id="PS50002">
    <property type="entry name" value="SH3"/>
    <property type="match status" value="1"/>
</dbReference>
<dbReference type="AlphaFoldDB" id="A0A165I5F6"/>
<feature type="region of interest" description="Disordered" evidence="3">
    <location>
        <begin position="106"/>
        <end position="206"/>
    </location>
</feature>
<dbReference type="InParanoid" id="A0A165I5F6"/>
<gene>
    <name evidence="5" type="ORF">L228DRAFT_237348</name>
</gene>
<dbReference type="Pfam" id="PF00018">
    <property type="entry name" value="SH3_1"/>
    <property type="match status" value="1"/>
</dbReference>
<reference evidence="5 6" key="1">
    <citation type="journal article" date="2016" name="Fungal Biol.">
        <title>The genome of Xylona heveae provides a window into fungal endophytism.</title>
        <authorList>
            <person name="Gazis R."/>
            <person name="Kuo A."/>
            <person name="Riley R."/>
            <person name="LaButti K."/>
            <person name="Lipzen A."/>
            <person name="Lin J."/>
            <person name="Amirebrahimi M."/>
            <person name="Hesse C.N."/>
            <person name="Spatafora J.W."/>
            <person name="Henrissat B."/>
            <person name="Hainaut M."/>
            <person name="Grigoriev I.V."/>
            <person name="Hibbett D.S."/>
        </authorList>
    </citation>
    <scope>NUCLEOTIDE SEQUENCE [LARGE SCALE GENOMIC DNA]</scope>
    <source>
        <strain evidence="5 6">TC161</strain>
    </source>
</reference>
<evidence type="ECO:0000259" key="4">
    <source>
        <dbReference type="PROSITE" id="PS50002"/>
    </source>
</evidence>
<dbReference type="OrthoDB" id="19092at2759"/>
<dbReference type="SMART" id="SM00326">
    <property type="entry name" value="SH3"/>
    <property type="match status" value="1"/>
</dbReference>
<feature type="compositionally biased region" description="Polar residues" evidence="3">
    <location>
        <begin position="419"/>
        <end position="438"/>
    </location>
</feature>
<feature type="compositionally biased region" description="Pro residues" evidence="3">
    <location>
        <begin position="36"/>
        <end position="47"/>
    </location>
</feature>
<keyword evidence="1 2" id="KW-0728">SH3 domain</keyword>